<dbReference type="InterPro" id="IPR036388">
    <property type="entry name" value="WH-like_DNA-bd_sf"/>
</dbReference>
<dbReference type="EMBL" id="JACBZO010000001">
    <property type="protein sequence ID" value="NYI42032.1"/>
    <property type="molecule type" value="Genomic_DNA"/>
</dbReference>
<dbReference type="GO" id="GO:0003677">
    <property type="term" value="F:DNA binding"/>
    <property type="evidence" value="ECO:0007669"/>
    <property type="project" value="UniProtKB-KW"/>
</dbReference>
<dbReference type="RefSeq" id="WP_238579470.1">
    <property type="nucleotide sequence ID" value="NZ_BBRC01000015.1"/>
</dbReference>
<keyword evidence="2" id="KW-0238">DNA-binding</keyword>
<dbReference type="SUPFAM" id="SSF46785">
    <property type="entry name" value="Winged helix' DNA-binding domain"/>
    <property type="match status" value="1"/>
</dbReference>
<dbReference type="Gene3D" id="1.10.10.10">
    <property type="entry name" value="Winged helix-like DNA-binding domain superfamily/Winged helix DNA-binding domain"/>
    <property type="match status" value="1"/>
</dbReference>
<sequence length="94" mass="10487">MGTFLRVTPALAAVAGALLDAWPEQTWGLAICAGTGRPSGTVYPLLERLERYGLLTSEWDTDEVERRGPRRRLYRLTDDGLVWARAVTERGGRK</sequence>
<organism evidence="2 3">
    <name type="scientific">Demequina lutea</name>
    <dbReference type="NCBI Taxonomy" id="431489"/>
    <lineage>
        <taxon>Bacteria</taxon>
        <taxon>Bacillati</taxon>
        <taxon>Actinomycetota</taxon>
        <taxon>Actinomycetes</taxon>
        <taxon>Micrococcales</taxon>
        <taxon>Demequinaceae</taxon>
        <taxon>Demequina</taxon>
    </lineage>
</organism>
<accession>A0A7Z0CKN4</accession>
<proteinExistence type="predicted"/>
<keyword evidence="3" id="KW-1185">Reference proteome</keyword>
<dbReference type="Pfam" id="PF03551">
    <property type="entry name" value="PadR"/>
    <property type="match status" value="1"/>
</dbReference>
<gene>
    <name evidence="2" type="ORF">BKA03_002151</name>
</gene>
<protein>
    <submittedName>
        <fullName evidence="2">DNA-binding IclR family transcriptional regulator</fullName>
    </submittedName>
</protein>
<feature type="domain" description="Transcription regulator PadR N-terminal" evidence="1">
    <location>
        <begin position="39"/>
        <end position="80"/>
    </location>
</feature>
<evidence type="ECO:0000259" key="1">
    <source>
        <dbReference type="Pfam" id="PF03551"/>
    </source>
</evidence>
<dbReference type="AlphaFoldDB" id="A0A7Z0CKN4"/>
<name>A0A7Z0CKN4_9MICO</name>
<dbReference type="InterPro" id="IPR005149">
    <property type="entry name" value="Tscrpt_reg_PadR_N"/>
</dbReference>
<evidence type="ECO:0000313" key="3">
    <source>
        <dbReference type="Proteomes" id="UP000547973"/>
    </source>
</evidence>
<evidence type="ECO:0000313" key="2">
    <source>
        <dbReference type="EMBL" id="NYI42032.1"/>
    </source>
</evidence>
<dbReference type="Proteomes" id="UP000547973">
    <property type="component" value="Unassembled WGS sequence"/>
</dbReference>
<reference evidence="2 3" key="1">
    <citation type="submission" date="2020-07" db="EMBL/GenBank/DDBJ databases">
        <title>Sequencing the genomes of 1000 actinobacteria strains.</title>
        <authorList>
            <person name="Klenk H.-P."/>
        </authorList>
    </citation>
    <scope>NUCLEOTIDE SEQUENCE [LARGE SCALE GENOMIC DNA]</scope>
    <source>
        <strain evidence="2 3">DSM 19970</strain>
    </source>
</reference>
<dbReference type="InterPro" id="IPR036390">
    <property type="entry name" value="WH_DNA-bd_sf"/>
</dbReference>
<comment type="caution">
    <text evidence="2">The sequence shown here is derived from an EMBL/GenBank/DDBJ whole genome shotgun (WGS) entry which is preliminary data.</text>
</comment>